<reference evidence="7" key="2">
    <citation type="submission" date="2025-09" db="UniProtKB">
        <authorList>
            <consortium name="Ensembl"/>
        </authorList>
    </citation>
    <scope>IDENTIFICATION</scope>
</reference>
<comment type="similarity">
    <text evidence="2">Belongs to the HMGN family.</text>
</comment>
<organism evidence="7 8">
    <name type="scientific">Hippocampus comes</name>
    <name type="common">Tiger tail seahorse</name>
    <dbReference type="NCBI Taxonomy" id="109280"/>
    <lineage>
        <taxon>Eukaryota</taxon>
        <taxon>Metazoa</taxon>
        <taxon>Chordata</taxon>
        <taxon>Craniata</taxon>
        <taxon>Vertebrata</taxon>
        <taxon>Euteleostomi</taxon>
        <taxon>Actinopterygii</taxon>
        <taxon>Neopterygii</taxon>
        <taxon>Teleostei</taxon>
        <taxon>Neoteleostei</taxon>
        <taxon>Acanthomorphata</taxon>
        <taxon>Syngnathiaria</taxon>
        <taxon>Syngnathiformes</taxon>
        <taxon>Syngnathoidei</taxon>
        <taxon>Syngnathidae</taxon>
        <taxon>Hippocampus</taxon>
    </lineage>
</organism>
<proteinExistence type="inferred from homology"/>
<evidence type="ECO:0000256" key="4">
    <source>
        <dbReference type="ARBA" id="ARBA00023125"/>
    </source>
</evidence>
<sequence length="186" mass="20177">MEFAFPTSTEVVWKRCGVIKSKRRRRSPATANQQYAPTRSRAAESRPGMAVIARLEGAVGGVRSRPPSQSYAQSPENLERKDSSKVTKQEPTRKSERLLSKPPLPKPEAKAKKVVIKQKAADEKGAKARKGTTKGKKEDGPAQNGDAKANEILVCRPSVSVSSIRNSAPSTVSVRGQTETVRVKGN</sequence>
<name>A0A3Q2YKY0_HIPCM</name>
<feature type="compositionally biased region" description="Basic and acidic residues" evidence="6">
    <location>
        <begin position="77"/>
        <end position="99"/>
    </location>
</feature>
<dbReference type="GO" id="GO:0031492">
    <property type="term" value="F:nucleosomal DNA binding"/>
    <property type="evidence" value="ECO:0007669"/>
    <property type="project" value="InterPro"/>
</dbReference>
<evidence type="ECO:0000313" key="7">
    <source>
        <dbReference type="Ensembl" id="ENSHCOP00000018936.1"/>
    </source>
</evidence>
<evidence type="ECO:0000256" key="2">
    <source>
        <dbReference type="ARBA" id="ARBA00007696"/>
    </source>
</evidence>
<keyword evidence="8" id="KW-1185">Reference proteome</keyword>
<keyword evidence="5" id="KW-0539">Nucleus</keyword>
<evidence type="ECO:0000256" key="5">
    <source>
        <dbReference type="ARBA" id="ARBA00023242"/>
    </source>
</evidence>
<dbReference type="PRINTS" id="PR00925">
    <property type="entry name" value="NONHISHMG17"/>
</dbReference>
<evidence type="ECO:0000256" key="1">
    <source>
        <dbReference type="ARBA" id="ARBA00004123"/>
    </source>
</evidence>
<feature type="compositionally biased region" description="Polar residues" evidence="6">
    <location>
        <begin position="159"/>
        <end position="180"/>
    </location>
</feature>
<evidence type="ECO:0000256" key="6">
    <source>
        <dbReference type="SAM" id="MobiDB-lite"/>
    </source>
</evidence>
<keyword evidence="4" id="KW-0238">DNA-binding</keyword>
<feature type="region of interest" description="Disordered" evidence="6">
    <location>
        <begin position="20"/>
        <end position="186"/>
    </location>
</feature>
<accession>A0A3Q2YKY0</accession>
<dbReference type="STRING" id="109280.ENSHCOP00000018936"/>
<dbReference type="Ensembl" id="ENSHCOT00000009986.1">
    <property type="protein sequence ID" value="ENSHCOP00000018936.1"/>
    <property type="gene ID" value="ENSHCOG00000003884.1"/>
</dbReference>
<evidence type="ECO:0000256" key="3">
    <source>
        <dbReference type="ARBA" id="ARBA00022145"/>
    </source>
</evidence>
<dbReference type="GeneTree" id="ENSGT01130000278393"/>
<dbReference type="SMART" id="SM00527">
    <property type="entry name" value="HMG17"/>
    <property type="match status" value="1"/>
</dbReference>
<dbReference type="InterPro" id="IPR000079">
    <property type="entry name" value="HMGN_fam"/>
</dbReference>
<dbReference type="PANTHER" id="PTHR23087">
    <property type="entry name" value="NONHISTONE CHROMOSOMAL PROTEIN HMG"/>
    <property type="match status" value="1"/>
</dbReference>
<dbReference type="Proteomes" id="UP000264820">
    <property type="component" value="Unplaced"/>
</dbReference>
<feature type="compositionally biased region" description="Polar residues" evidence="6">
    <location>
        <begin position="66"/>
        <end position="76"/>
    </location>
</feature>
<reference evidence="7" key="1">
    <citation type="submission" date="2025-08" db="UniProtKB">
        <authorList>
            <consortium name="Ensembl"/>
        </authorList>
    </citation>
    <scope>IDENTIFICATION</scope>
</reference>
<protein>
    <recommendedName>
        <fullName evidence="3">High mobility group nucleosome-binding domain-containing protein 3</fullName>
    </recommendedName>
</protein>
<dbReference type="Pfam" id="PF01101">
    <property type="entry name" value="HMG14_17"/>
    <property type="match status" value="1"/>
</dbReference>
<evidence type="ECO:0000313" key="8">
    <source>
        <dbReference type="Proteomes" id="UP000264820"/>
    </source>
</evidence>
<dbReference type="GO" id="GO:0005634">
    <property type="term" value="C:nucleus"/>
    <property type="evidence" value="ECO:0007669"/>
    <property type="project" value="UniProtKB-SubCell"/>
</dbReference>
<dbReference type="GO" id="GO:0000785">
    <property type="term" value="C:chromatin"/>
    <property type="evidence" value="ECO:0007669"/>
    <property type="project" value="InterPro"/>
</dbReference>
<comment type="subcellular location">
    <subcellularLocation>
        <location evidence="1">Nucleus</location>
    </subcellularLocation>
</comment>
<dbReference type="PANTHER" id="PTHR23087:SF2">
    <property type="entry name" value="HIGH MOBILITY GROUP NUCLEOSOME-BINDING DOMAIN-CONTAINING PROTEIN 3"/>
    <property type="match status" value="1"/>
</dbReference>
<dbReference type="AlphaFoldDB" id="A0A3Q2YKY0"/>
<dbReference type="GO" id="GO:0006325">
    <property type="term" value="P:chromatin organization"/>
    <property type="evidence" value="ECO:0007669"/>
    <property type="project" value="TreeGrafter"/>
</dbReference>